<evidence type="ECO:0000313" key="1">
    <source>
        <dbReference type="EMBL" id="KAJ7991837.1"/>
    </source>
</evidence>
<keyword evidence="2" id="KW-1185">Reference proteome</keyword>
<reference evidence="1" key="1">
    <citation type="submission" date="2021-05" db="EMBL/GenBank/DDBJ databases">
        <authorList>
            <person name="Pan Q."/>
            <person name="Jouanno E."/>
            <person name="Zahm M."/>
            <person name="Klopp C."/>
            <person name="Cabau C."/>
            <person name="Louis A."/>
            <person name="Berthelot C."/>
            <person name="Parey E."/>
            <person name="Roest Crollius H."/>
            <person name="Montfort J."/>
            <person name="Robinson-Rechavi M."/>
            <person name="Bouchez O."/>
            <person name="Lampietro C."/>
            <person name="Lopez Roques C."/>
            <person name="Donnadieu C."/>
            <person name="Postlethwait J."/>
            <person name="Bobe J."/>
            <person name="Dillon D."/>
            <person name="Chandos A."/>
            <person name="von Hippel F."/>
            <person name="Guiguen Y."/>
        </authorList>
    </citation>
    <scope>NUCLEOTIDE SEQUENCE</scope>
    <source>
        <strain evidence="1">YG-Jan2019</strain>
    </source>
</reference>
<comment type="caution">
    <text evidence="1">The sequence shown here is derived from an EMBL/GenBank/DDBJ whole genome shotgun (WGS) entry which is preliminary data.</text>
</comment>
<name>A0ACC2FKE7_DALPE</name>
<dbReference type="Proteomes" id="UP001157502">
    <property type="component" value="Chromosome 26"/>
</dbReference>
<accession>A0ACC2FKE7</accession>
<sequence>MIDRGVVSEGERRPEEETQQGGAERVPTSNEGTRRKEEEERERTAMSRSCASVAEEVRRWEGRNVREEKLEDVRDRFNGCDYQQGMATGGPVGTNDPTAIIIWPP</sequence>
<protein>
    <submittedName>
        <fullName evidence="1">Uncharacterized protein</fullName>
    </submittedName>
</protein>
<evidence type="ECO:0000313" key="2">
    <source>
        <dbReference type="Proteomes" id="UP001157502"/>
    </source>
</evidence>
<dbReference type="EMBL" id="CM055753">
    <property type="protein sequence ID" value="KAJ7991837.1"/>
    <property type="molecule type" value="Genomic_DNA"/>
</dbReference>
<gene>
    <name evidence="1" type="ORF">DPEC_G00288000</name>
</gene>
<proteinExistence type="predicted"/>
<organism evidence="1 2">
    <name type="scientific">Dallia pectoralis</name>
    <name type="common">Alaska blackfish</name>
    <dbReference type="NCBI Taxonomy" id="75939"/>
    <lineage>
        <taxon>Eukaryota</taxon>
        <taxon>Metazoa</taxon>
        <taxon>Chordata</taxon>
        <taxon>Craniata</taxon>
        <taxon>Vertebrata</taxon>
        <taxon>Euteleostomi</taxon>
        <taxon>Actinopterygii</taxon>
        <taxon>Neopterygii</taxon>
        <taxon>Teleostei</taxon>
        <taxon>Protacanthopterygii</taxon>
        <taxon>Esociformes</taxon>
        <taxon>Umbridae</taxon>
        <taxon>Dallia</taxon>
    </lineage>
</organism>